<proteinExistence type="inferred from homology"/>
<dbReference type="InParanoid" id="A0A5R8QH80"/>
<protein>
    <submittedName>
        <fullName evidence="9">NAD(P)H-dependent oxidoreductase</fullName>
    </submittedName>
</protein>
<dbReference type="OrthoDB" id="9812105at2"/>
<comment type="caution">
    <text evidence="9">The sequence shown here is derived from an EMBL/GenBank/DDBJ whole genome shotgun (WGS) entry which is preliminary data.</text>
</comment>
<sequence>MSTTIETIMQAHNYRYACKQFDPNKKISPEDFQYIIETARLSPSSFGLEPWKFLLINDETIKNDLRPFSWGALRSLDGASHFLIVLARKDVKAFSPYVKHIMKDIKGYDIDGEAFNQQQTFFQNFQQNDFELLENKRTLFDWTSKQAYIPLANMMTTAAALGIDSCPIEGFNREAAESYLAEKNILDRETYGIAYMVSFGYRAEEQPIKVRQPLTDIFEEI</sequence>
<keyword evidence="3" id="KW-0285">Flavoprotein</keyword>
<feature type="domain" description="Nitroreductase" evidence="8">
    <location>
        <begin position="14"/>
        <end position="201"/>
    </location>
</feature>
<dbReference type="PANTHER" id="PTHR23026:SF125">
    <property type="entry name" value="OXYGEN-INSENSITIVE NAD(P)H NITROREDUCTASE"/>
    <property type="match status" value="1"/>
</dbReference>
<evidence type="ECO:0000256" key="4">
    <source>
        <dbReference type="ARBA" id="ARBA00022643"/>
    </source>
</evidence>
<dbReference type="InterPro" id="IPR033878">
    <property type="entry name" value="NfsB-like"/>
</dbReference>
<dbReference type="InterPro" id="IPR050627">
    <property type="entry name" value="Nitroreductase/BluB"/>
</dbReference>
<dbReference type="InterPro" id="IPR029479">
    <property type="entry name" value="Nitroreductase"/>
</dbReference>
<evidence type="ECO:0000256" key="7">
    <source>
        <dbReference type="ARBA" id="ARBA00023027"/>
    </source>
</evidence>
<dbReference type="InterPro" id="IPR000415">
    <property type="entry name" value="Nitroreductase-like"/>
</dbReference>
<dbReference type="AlphaFoldDB" id="A0A5R8QH80"/>
<evidence type="ECO:0000259" key="8">
    <source>
        <dbReference type="Pfam" id="PF00881"/>
    </source>
</evidence>
<dbReference type="SUPFAM" id="SSF55469">
    <property type="entry name" value="FMN-dependent nitroreductase-like"/>
    <property type="match status" value="1"/>
</dbReference>
<comment type="cofactor">
    <cofactor evidence="1">
        <name>FMN</name>
        <dbReference type="ChEBI" id="CHEBI:58210"/>
    </cofactor>
</comment>
<dbReference type="Pfam" id="PF00881">
    <property type="entry name" value="Nitroreductase"/>
    <property type="match status" value="1"/>
</dbReference>
<keyword evidence="6" id="KW-0560">Oxidoreductase</keyword>
<keyword evidence="7" id="KW-0520">NAD</keyword>
<evidence type="ECO:0000313" key="9">
    <source>
        <dbReference type="EMBL" id="TLG77124.1"/>
    </source>
</evidence>
<evidence type="ECO:0000256" key="1">
    <source>
        <dbReference type="ARBA" id="ARBA00001917"/>
    </source>
</evidence>
<evidence type="ECO:0000256" key="6">
    <source>
        <dbReference type="ARBA" id="ARBA00023002"/>
    </source>
</evidence>
<comment type="similarity">
    <text evidence="2">Belongs to the nitroreductase family.</text>
</comment>
<dbReference type="EMBL" id="VBWP01000001">
    <property type="protein sequence ID" value="TLG77124.1"/>
    <property type="molecule type" value="Genomic_DNA"/>
</dbReference>
<gene>
    <name evidence="9" type="ORF">FEZ08_00465</name>
</gene>
<dbReference type="RefSeq" id="WP_138189734.1">
    <property type="nucleotide sequence ID" value="NZ_VBWP01000001.1"/>
</dbReference>
<keyword evidence="10" id="KW-1185">Reference proteome</keyword>
<dbReference type="Gene3D" id="3.40.109.10">
    <property type="entry name" value="NADH Oxidase"/>
    <property type="match status" value="1"/>
</dbReference>
<dbReference type="CDD" id="cd02149">
    <property type="entry name" value="NfsB-like"/>
    <property type="match status" value="1"/>
</dbReference>
<dbReference type="FunCoup" id="A0A5R8QH80">
    <property type="interactions" value="10"/>
</dbReference>
<evidence type="ECO:0000256" key="2">
    <source>
        <dbReference type="ARBA" id="ARBA00007118"/>
    </source>
</evidence>
<accession>A0A5R8QH80</accession>
<dbReference type="GO" id="GO:0046857">
    <property type="term" value="F:oxidoreductase activity, acting on other nitrogenous compounds as donors, with NAD or NADP as acceptor"/>
    <property type="evidence" value="ECO:0007669"/>
    <property type="project" value="TreeGrafter"/>
</dbReference>
<evidence type="ECO:0000313" key="10">
    <source>
        <dbReference type="Proteomes" id="UP000306912"/>
    </source>
</evidence>
<dbReference type="PANTHER" id="PTHR23026">
    <property type="entry name" value="NADPH NITROREDUCTASE"/>
    <property type="match status" value="1"/>
</dbReference>
<dbReference type="GO" id="GO:0046256">
    <property type="term" value="P:2,4,6-trinitrotoluene catabolic process"/>
    <property type="evidence" value="ECO:0007669"/>
    <property type="project" value="TreeGrafter"/>
</dbReference>
<keyword evidence="5" id="KW-0521">NADP</keyword>
<organism evidence="9 10">
    <name type="scientific">Culicoidibacter larvae</name>
    <dbReference type="NCBI Taxonomy" id="2579976"/>
    <lineage>
        <taxon>Bacteria</taxon>
        <taxon>Bacillati</taxon>
        <taxon>Bacillota</taxon>
        <taxon>Culicoidibacteria</taxon>
        <taxon>Culicoidibacterales</taxon>
        <taxon>Culicoidibacteraceae</taxon>
        <taxon>Culicoidibacter</taxon>
    </lineage>
</organism>
<dbReference type="GO" id="GO:0005829">
    <property type="term" value="C:cytosol"/>
    <property type="evidence" value="ECO:0007669"/>
    <property type="project" value="TreeGrafter"/>
</dbReference>
<evidence type="ECO:0000256" key="3">
    <source>
        <dbReference type="ARBA" id="ARBA00022630"/>
    </source>
</evidence>
<keyword evidence="4" id="KW-0288">FMN</keyword>
<evidence type="ECO:0000256" key="5">
    <source>
        <dbReference type="ARBA" id="ARBA00022857"/>
    </source>
</evidence>
<dbReference type="Proteomes" id="UP000306912">
    <property type="component" value="Unassembled WGS sequence"/>
</dbReference>
<reference evidence="9 10" key="1">
    <citation type="submission" date="2019-05" db="EMBL/GenBank/DDBJ databases">
        <title>Culicoidintestinum kansasii gen. nov., sp. nov. from the gastrointestinal tract of the biting midge, Culicoides sonorensis.</title>
        <authorList>
            <person name="Neupane S."/>
            <person name="Ghosh A."/>
            <person name="Gunther S."/>
            <person name="Martin K."/>
            <person name="Zurek L."/>
        </authorList>
    </citation>
    <scope>NUCLEOTIDE SEQUENCE [LARGE SCALE GENOMIC DNA]</scope>
    <source>
        <strain evidence="9 10">CS-1</strain>
    </source>
</reference>
<name>A0A5R8QH80_9FIRM</name>